<feature type="domain" description="ABC transporter" evidence="10">
    <location>
        <begin position="9"/>
        <end position="244"/>
    </location>
</feature>
<dbReference type="CDD" id="cd03216">
    <property type="entry name" value="ABC_Carb_Monos_I"/>
    <property type="match status" value="1"/>
</dbReference>
<dbReference type="InterPro" id="IPR003439">
    <property type="entry name" value="ABC_transporter-like_ATP-bd"/>
</dbReference>
<dbReference type="PANTHER" id="PTHR43790">
    <property type="entry name" value="CARBOHYDRATE TRANSPORT ATP-BINDING PROTEIN MG119-RELATED"/>
    <property type="match status" value="1"/>
</dbReference>
<dbReference type="GO" id="GO:0005524">
    <property type="term" value="F:ATP binding"/>
    <property type="evidence" value="ECO:0007669"/>
    <property type="project" value="UniProtKB-KW"/>
</dbReference>
<dbReference type="PROSITE" id="PS00211">
    <property type="entry name" value="ABC_TRANSPORTER_1"/>
    <property type="match status" value="1"/>
</dbReference>
<keyword evidence="7 11" id="KW-0067">ATP-binding</keyword>
<evidence type="ECO:0000256" key="6">
    <source>
        <dbReference type="ARBA" id="ARBA00022741"/>
    </source>
</evidence>
<keyword evidence="6" id="KW-0547">Nucleotide-binding</keyword>
<dbReference type="SMART" id="SM00382">
    <property type="entry name" value="AAA"/>
    <property type="match status" value="2"/>
</dbReference>
<evidence type="ECO:0000256" key="4">
    <source>
        <dbReference type="ARBA" id="ARBA00022597"/>
    </source>
</evidence>
<accession>A0A6L5X514</accession>
<dbReference type="GO" id="GO:0005886">
    <property type="term" value="C:plasma membrane"/>
    <property type="evidence" value="ECO:0007669"/>
    <property type="project" value="UniProtKB-SubCell"/>
</dbReference>
<dbReference type="RefSeq" id="WP_154524264.1">
    <property type="nucleotide sequence ID" value="NZ_VULZ01000004.1"/>
</dbReference>
<feature type="domain" description="ABC transporter" evidence="10">
    <location>
        <begin position="256"/>
        <end position="498"/>
    </location>
</feature>
<keyword evidence="5" id="KW-0677">Repeat</keyword>
<keyword evidence="2" id="KW-0813">Transport</keyword>
<dbReference type="GO" id="GO:0016887">
    <property type="term" value="F:ATP hydrolysis activity"/>
    <property type="evidence" value="ECO:0007669"/>
    <property type="project" value="InterPro"/>
</dbReference>
<keyword evidence="8" id="KW-1278">Translocase</keyword>
<gene>
    <name evidence="11" type="ORF">FYJ35_05280</name>
</gene>
<dbReference type="Gene3D" id="3.40.50.300">
    <property type="entry name" value="P-loop containing nucleotide triphosphate hydrolases"/>
    <property type="match status" value="2"/>
</dbReference>
<keyword evidence="4" id="KW-0762">Sugar transport</keyword>
<dbReference type="FunFam" id="3.40.50.300:FF:000127">
    <property type="entry name" value="Ribose import ATP-binding protein RbsA"/>
    <property type="match status" value="1"/>
</dbReference>
<keyword evidence="12" id="KW-1185">Reference proteome</keyword>
<evidence type="ECO:0000256" key="1">
    <source>
        <dbReference type="ARBA" id="ARBA00004202"/>
    </source>
</evidence>
<evidence type="ECO:0000256" key="5">
    <source>
        <dbReference type="ARBA" id="ARBA00022737"/>
    </source>
</evidence>
<evidence type="ECO:0000313" key="11">
    <source>
        <dbReference type="EMBL" id="MSS14458.1"/>
    </source>
</evidence>
<sequence length="507" mass="55836">MTGSEENILEFNDVVKSYPGVMALSHVSLAFRKGEVHAIVGENGAGKSTLIKMTTGAVIPTSGSITIDGERFTRLSPAKAREKGVAVIYQEFNLVNELSIAENIFLGDPIALHGFINKKAMVKKSQEIFDMLGINVNVMSQVKDLTTGYKQLVEIAKAFTHDVKILIMDEPSASLTTNEVDTLFSIIHKLESKGVTVVYISHRLEEIFEISDRVSVLRDGHMIGTYPTASKTKDQLISLMVGRQFSEQFPDRSGSTEEEVVLRAEHLSGPKVKDASFTLRKGEILGFGGLVGAGRTETVQLICGINRLTGGKITYKGKDFVARDPLDAINKGIVMAPEDRKEQGLMLHMSVGENIAFPSYHVCSKLGFINFSRTNQIIRKYIESLSIKTPSQEQLVRNLSGGNQQKIVLAKWLARDPEVIILDEPTRGIDVAAKAEIYEIMVKLVESGKSVIMISSDMEELLGMSDRIVVFCEGKVTGELKKSEFSQESVLSLASVNNSTEKEHKYE</sequence>
<evidence type="ECO:0000256" key="3">
    <source>
        <dbReference type="ARBA" id="ARBA00022475"/>
    </source>
</evidence>
<evidence type="ECO:0000256" key="8">
    <source>
        <dbReference type="ARBA" id="ARBA00022967"/>
    </source>
</evidence>
<dbReference type="PANTHER" id="PTHR43790:SF3">
    <property type="entry name" value="D-ALLOSE IMPORT ATP-BINDING PROTEIN ALSA-RELATED"/>
    <property type="match status" value="1"/>
</dbReference>
<dbReference type="Proteomes" id="UP000481852">
    <property type="component" value="Unassembled WGS sequence"/>
</dbReference>
<evidence type="ECO:0000256" key="9">
    <source>
        <dbReference type="ARBA" id="ARBA00023136"/>
    </source>
</evidence>
<comment type="subcellular location">
    <subcellularLocation>
        <location evidence="1">Cell membrane</location>
        <topology evidence="1">Peripheral membrane protein</topology>
    </subcellularLocation>
</comment>
<dbReference type="InterPro" id="IPR017871">
    <property type="entry name" value="ABC_transporter-like_CS"/>
</dbReference>
<dbReference type="CDD" id="cd03215">
    <property type="entry name" value="ABC_Carb_Monos_II"/>
    <property type="match status" value="1"/>
</dbReference>
<dbReference type="InterPro" id="IPR003593">
    <property type="entry name" value="AAA+_ATPase"/>
</dbReference>
<evidence type="ECO:0000256" key="2">
    <source>
        <dbReference type="ARBA" id="ARBA00022448"/>
    </source>
</evidence>
<dbReference type="AlphaFoldDB" id="A0A6L5X514"/>
<dbReference type="EMBL" id="VULZ01000004">
    <property type="protein sequence ID" value="MSS14458.1"/>
    <property type="molecule type" value="Genomic_DNA"/>
</dbReference>
<reference evidence="11 12" key="1">
    <citation type="submission" date="2019-08" db="EMBL/GenBank/DDBJ databases">
        <title>In-depth cultivation of the pig gut microbiome towards novel bacterial diversity and tailored functional studies.</title>
        <authorList>
            <person name="Wylensek D."/>
            <person name="Hitch T.C.A."/>
            <person name="Clavel T."/>
        </authorList>
    </citation>
    <scope>NUCLEOTIDE SEQUENCE [LARGE SCALE GENOMIC DNA]</scope>
    <source>
        <strain evidence="11 12">Oil+RF-744-WCA-WT-11</strain>
    </source>
</reference>
<dbReference type="SUPFAM" id="SSF52540">
    <property type="entry name" value="P-loop containing nucleoside triphosphate hydrolases"/>
    <property type="match status" value="2"/>
</dbReference>
<evidence type="ECO:0000259" key="10">
    <source>
        <dbReference type="PROSITE" id="PS50893"/>
    </source>
</evidence>
<comment type="caution">
    <text evidence="11">The sequence shown here is derived from an EMBL/GenBank/DDBJ whole genome shotgun (WGS) entry which is preliminary data.</text>
</comment>
<evidence type="ECO:0000313" key="12">
    <source>
        <dbReference type="Proteomes" id="UP000481852"/>
    </source>
</evidence>
<name>A0A6L5X514_9FIRM</name>
<keyword evidence="9" id="KW-0472">Membrane</keyword>
<evidence type="ECO:0000256" key="7">
    <source>
        <dbReference type="ARBA" id="ARBA00022840"/>
    </source>
</evidence>
<dbReference type="InterPro" id="IPR050107">
    <property type="entry name" value="ABC_carbohydrate_import_ATPase"/>
</dbReference>
<dbReference type="Pfam" id="PF00005">
    <property type="entry name" value="ABC_tran"/>
    <property type="match status" value="2"/>
</dbReference>
<proteinExistence type="predicted"/>
<organism evidence="11 12">
    <name type="scientific">Porcincola intestinalis</name>
    <dbReference type="NCBI Taxonomy" id="2606632"/>
    <lineage>
        <taxon>Bacteria</taxon>
        <taxon>Bacillati</taxon>
        <taxon>Bacillota</taxon>
        <taxon>Clostridia</taxon>
        <taxon>Lachnospirales</taxon>
        <taxon>Lachnospiraceae</taxon>
        <taxon>Porcincola</taxon>
    </lineage>
</organism>
<keyword evidence="3" id="KW-1003">Cell membrane</keyword>
<protein>
    <submittedName>
        <fullName evidence="11">Sugar ABC transporter ATP-binding protein</fullName>
    </submittedName>
</protein>
<dbReference type="InterPro" id="IPR027417">
    <property type="entry name" value="P-loop_NTPase"/>
</dbReference>
<dbReference type="PROSITE" id="PS50893">
    <property type="entry name" value="ABC_TRANSPORTER_2"/>
    <property type="match status" value="2"/>
</dbReference>